<comment type="caution">
    <text evidence="1">The sequence shown here is derived from an EMBL/GenBank/DDBJ whole genome shotgun (WGS) entry which is preliminary data.</text>
</comment>
<proteinExistence type="predicted"/>
<name>A0A846MJ96_9BACL</name>
<reference evidence="1 2" key="1">
    <citation type="submission" date="2020-03" db="EMBL/GenBank/DDBJ databases">
        <title>Genomic Encyclopedia of Archaeal and Bacterial Type Strains, Phase II (KMG-II): from individual species to whole genera.</title>
        <authorList>
            <person name="Goeker M."/>
        </authorList>
    </citation>
    <scope>NUCLEOTIDE SEQUENCE [LARGE SCALE GENOMIC DNA]</scope>
    <source>
        <strain evidence="1 2">DSM 4749</strain>
    </source>
</reference>
<organism evidence="1 2">
    <name type="scientific">Saccharococcus thermophilus</name>
    <dbReference type="NCBI Taxonomy" id="29396"/>
    <lineage>
        <taxon>Bacteria</taxon>
        <taxon>Bacillati</taxon>
        <taxon>Bacillota</taxon>
        <taxon>Bacilli</taxon>
        <taxon>Bacillales</taxon>
        <taxon>Anoxybacillaceae</taxon>
        <taxon>Saccharococcus</taxon>
    </lineage>
</organism>
<protein>
    <submittedName>
        <fullName evidence="1">Uncharacterized protein</fullName>
    </submittedName>
</protein>
<accession>A0A846MJ96</accession>
<sequence>MNSIEEAKQKLRALRSKTSFEKMVQVTAMRR</sequence>
<dbReference type="AlphaFoldDB" id="A0A846MJ96"/>
<dbReference type="Proteomes" id="UP000532769">
    <property type="component" value="Unassembled WGS sequence"/>
</dbReference>
<evidence type="ECO:0000313" key="1">
    <source>
        <dbReference type="EMBL" id="NIK15681.1"/>
    </source>
</evidence>
<gene>
    <name evidence="1" type="ORF">BDD39_002191</name>
</gene>
<evidence type="ECO:0000313" key="2">
    <source>
        <dbReference type="Proteomes" id="UP000532769"/>
    </source>
</evidence>
<keyword evidence="2" id="KW-1185">Reference proteome</keyword>
<dbReference type="EMBL" id="JAASRS010000001">
    <property type="protein sequence ID" value="NIK15681.1"/>
    <property type="molecule type" value="Genomic_DNA"/>
</dbReference>